<name>A0ABD0S8U8_LOXSC</name>
<dbReference type="Gene3D" id="3.30.420.10">
    <property type="entry name" value="Ribonuclease H-like superfamily/Ribonuclease H"/>
    <property type="match status" value="1"/>
</dbReference>
<accession>A0ABD0S8U8</accession>
<evidence type="ECO:0008006" key="4">
    <source>
        <dbReference type="Google" id="ProtNLM"/>
    </source>
</evidence>
<dbReference type="Proteomes" id="UP001549921">
    <property type="component" value="Unassembled WGS sequence"/>
</dbReference>
<dbReference type="InterPro" id="IPR036397">
    <property type="entry name" value="RNaseH_sf"/>
</dbReference>
<organism evidence="2 3">
    <name type="scientific">Loxostege sticticalis</name>
    <name type="common">Beet webworm moth</name>
    <dbReference type="NCBI Taxonomy" id="481309"/>
    <lineage>
        <taxon>Eukaryota</taxon>
        <taxon>Metazoa</taxon>
        <taxon>Ecdysozoa</taxon>
        <taxon>Arthropoda</taxon>
        <taxon>Hexapoda</taxon>
        <taxon>Insecta</taxon>
        <taxon>Pterygota</taxon>
        <taxon>Neoptera</taxon>
        <taxon>Endopterygota</taxon>
        <taxon>Lepidoptera</taxon>
        <taxon>Glossata</taxon>
        <taxon>Ditrysia</taxon>
        <taxon>Pyraloidea</taxon>
        <taxon>Crambidae</taxon>
        <taxon>Pyraustinae</taxon>
        <taxon>Loxostege</taxon>
    </lineage>
</organism>
<evidence type="ECO:0000256" key="1">
    <source>
        <dbReference type="SAM" id="MobiDB-lite"/>
    </source>
</evidence>
<dbReference type="AlphaFoldDB" id="A0ABD0S8U8"/>
<evidence type="ECO:0000313" key="2">
    <source>
        <dbReference type="EMBL" id="KAL0809723.1"/>
    </source>
</evidence>
<feature type="compositionally biased region" description="Polar residues" evidence="1">
    <location>
        <begin position="28"/>
        <end position="46"/>
    </location>
</feature>
<comment type="caution">
    <text evidence="2">The sequence shown here is derived from an EMBL/GenBank/DDBJ whole genome shotgun (WGS) entry which is preliminary data.</text>
</comment>
<proteinExistence type="predicted"/>
<evidence type="ECO:0000313" key="3">
    <source>
        <dbReference type="Proteomes" id="UP001549921"/>
    </source>
</evidence>
<sequence length="387" mass="44110">MCICRGERDSSDICVGRVEVPAVKNDVKSNNGGHYTSQPENSSHTVSPADMWATFFQSMAENLQNKGTNSPAPRNSEPAPRKMKPSDVYISSFDPDDCEFTAAQWCDEIDHHRTQNSWTDYETRNVAFTHLRGRARRWASKSYPLCKTWDETKERLSRQFASTKRFHDIFLDVVRYNSDSASSYIEYSTNKLALIDRLETSWSEPNKVEVVISVLTNCFTIAENHERRSWKAVLGEVQLALNCTISKATGKSPLQLLMGCNKNPPRIGALVHEYENLDLFQVRREAKARMDERALIEKARYDQGKAKVQPFSLGDIVLVEKNPRVITKLSEKFSNPCRVVEVCDNDRYKVEPISGGRIQYVCHEKLRKFPQSLPDLSSQLDVSETAD</sequence>
<feature type="region of interest" description="Disordered" evidence="1">
    <location>
        <begin position="64"/>
        <end position="86"/>
    </location>
</feature>
<feature type="compositionally biased region" description="Polar residues" evidence="1">
    <location>
        <begin position="64"/>
        <end position="73"/>
    </location>
</feature>
<feature type="region of interest" description="Disordered" evidence="1">
    <location>
        <begin position="25"/>
        <end position="46"/>
    </location>
</feature>
<dbReference type="EMBL" id="JBEDNZ010000028">
    <property type="protein sequence ID" value="KAL0809723.1"/>
    <property type="molecule type" value="Genomic_DNA"/>
</dbReference>
<protein>
    <recommendedName>
        <fullName evidence="4">Retrotransposon gag domain-containing protein</fullName>
    </recommendedName>
</protein>
<gene>
    <name evidence="2" type="ORF">ABMA28_011230</name>
</gene>
<reference evidence="2 3" key="1">
    <citation type="submission" date="2024-06" db="EMBL/GenBank/DDBJ databases">
        <title>A chromosome-level genome assembly of beet webworm, Loxostege sticticalis.</title>
        <authorList>
            <person name="Zhang Y."/>
        </authorList>
    </citation>
    <scope>NUCLEOTIDE SEQUENCE [LARGE SCALE GENOMIC DNA]</scope>
    <source>
        <strain evidence="2">AQ028</strain>
        <tissue evidence="2">Male pupae</tissue>
    </source>
</reference>